<dbReference type="PANTHER" id="PTHR14209:SF19">
    <property type="entry name" value="ISOAMYL ACETATE-HYDROLYZING ESTERASE 1 HOMOLOG"/>
    <property type="match status" value="1"/>
</dbReference>
<protein>
    <submittedName>
        <fullName evidence="3">Isoamyl acetate-hydrolyzing esterase</fullName>
    </submittedName>
</protein>
<evidence type="ECO:0000313" key="3">
    <source>
        <dbReference type="EMBL" id="OWZ20690.1"/>
    </source>
</evidence>
<name>A0A225WUW7_9STRA</name>
<reference evidence="4" key="1">
    <citation type="submission" date="2017-03" db="EMBL/GenBank/DDBJ databases">
        <title>Phytopthora megakarya and P. palmivora, two closely related causual agents of cacao black pod achieved similar genome size and gene model numbers by different mechanisms.</title>
        <authorList>
            <person name="Ali S."/>
            <person name="Shao J."/>
            <person name="Larry D.J."/>
            <person name="Kronmiller B."/>
            <person name="Shen D."/>
            <person name="Strem M.D."/>
            <person name="Melnick R.L."/>
            <person name="Guiltinan M.J."/>
            <person name="Tyler B.M."/>
            <person name="Meinhardt L.W."/>
            <person name="Bailey B.A."/>
        </authorList>
    </citation>
    <scope>NUCLEOTIDE SEQUENCE [LARGE SCALE GENOMIC DNA]</scope>
    <source>
        <strain evidence="4">zdho120</strain>
    </source>
</reference>
<accession>A0A225WUW7</accession>
<evidence type="ECO:0000313" key="4">
    <source>
        <dbReference type="Proteomes" id="UP000198211"/>
    </source>
</evidence>
<dbReference type="CDD" id="cd01838">
    <property type="entry name" value="Isoamyl_acetate_hydrolase_like"/>
    <property type="match status" value="1"/>
</dbReference>
<dbReference type="OrthoDB" id="671439at2759"/>
<dbReference type="AlphaFoldDB" id="A0A225WUW7"/>
<keyword evidence="1" id="KW-0378">Hydrolase</keyword>
<dbReference type="SUPFAM" id="SSF52266">
    <property type="entry name" value="SGNH hydrolase"/>
    <property type="match status" value="1"/>
</dbReference>
<dbReference type="InterPro" id="IPR045136">
    <property type="entry name" value="Iah1-like"/>
</dbReference>
<dbReference type="Proteomes" id="UP000198211">
    <property type="component" value="Unassembled WGS sequence"/>
</dbReference>
<dbReference type="InterPro" id="IPR013830">
    <property type="entry name" value="SGNH_hydro"/>
</dbReference>
<dbReference type="FunFam" id="3.40.50.1110:FF:000002">
    <property type="entry name" value="isoamyl acetate-hydrolyzing esterase 1 homolog"/>
    <property type="match status" value="1"/>
</dbReference>
<gene>
    <name evidence="3" type="ORF">PHMEG_0004866</name>
</gene>
<sequence length="253" mass="27998">MAQVWLHHHRFSCAIMSTSDASTTAATAKKSRPVIYLTGDSLTQRGTDPDNAGWVALMQHRYHRSADVVTRGLSGYNTKWFIEAALPVIETELSSDVALITLWLGANDAALPGTYAERQHVPLATYKENLVKIVHTYQTKAPQANILLITPPHVDDAVRGGGERTNDTAGDYARACVESAAESGVNVLDLHSFFNAMLETERAACLNDGLHFTAKGNRLMDEQLQLKIREAFPDLVKLLEAWQLPDFHIWMDA</sequence>
<dbReference type="EMBL" id="NBNE01000299">
    <property type="protein sequence ID" value="OWZ20690.1"/>
    <property type="molecule type" value="Genomic_DNA"/>
</dbReference>
<evidence type="ECO:0000256" key="1">
    <source>
        <dbReference type="ARBA" id="ARBA00022801"/>
    </source>
</evidence>
<dbReference type="Gene3D" id="3.40.50.1110">
    <property type="entry name" value="SGNH hydrolase"/>
    <property type="match status" value="1"/>
</dbReference>
<evidence type="ECO:0000259" key="2">
    <source>
        <dbReference type="Pfam" id="PF13472"/>
    </source>
</evidence>
<dbReference type="Pfam" id="PF13472">
    <property type="entry name" value="Lipase_GDSL_2"/>
    <property type="match status" value="1"/>
</dbReference>
<dbReference type="STRING" id="4795.A0A225WUW7"/>
<comment type="caution">
    <text evidence="3">The sequence shown here is derived from an EMBL/GenBank/DDBJ whole genome shotgun (WGS) entry which is preliminary data.</text>
</comment>
<keyword evidence="4" id="KW-1185">Reference proteome</keyword>
<dbReference type="GO" id="GO:0016787">
    <property type="term" value="F:hydrolase activity"/>
    <property type="evidence" value="ECO:0007669"/>
    <property type="project" value="UniProtKB-KW"/>
</dbReference>
<feature type="domain" description="SGNH hydrolase-type esterase" evidence="2">
    <location>
        <begin position="39"/>
        <end position="219"/>
    </location>
</feature>
<dbReference type="InterPro" id="IPR036514">
    <property type="entry name" value="SGNH_hydro_sf"/>
</dbReference>
<proteinExistence type="predicted"/>
<dbReference type="PANTHER" id="PTHR14209">
    <property type="entry name" value="ISOAMYL ACETATE-HYDROLYZING ESTERASE 1"/>
    <property type="match status" value="1"/>
</dbReference>
<organism evidence="3 4">
    <name type="scientific">Phytophthora megakarya</name>
    <dbReference type="NCBI Taxonomy" id="4795"/>
    <lineage>
        <taxon>Eukaryota</taxon>
        <taxon>Sar</taxon>
        <taxon>Stramenopiles</taxon>
        <taxon>Oomycota</taxon>
        <taxon>Peronosporomycetes</taxon>
        <taxon>Peronosporales</taxon>
        <taxon>Peronosporaceae</taxon>
        <taxon>Phytophthora</taxon>
    </lineage>
</organism>